<feature type="compositionally biased region" description="Low complexity" evidence="8">
    <location>
        <begin position="127"/>
        <end position="147"/>
    </location>
</feature>
<accession>A0A167U5M6</accession>
<dbReference type="CDD" id="cd00086">
    <property type="entry name" value="homeodomain"/>
    <property type="match status" value="1"/>
</dbReference>
<feature type="compositionally biased region" description="Basic and acidic residues" evidence="8">
    <location>
        <begin position="60"/>
        <end position="80"/>
    </location>
</feature>
<evidence type="ECO:0000256" key="7">
    <source>
        <dbReference type="RuleBase" id="RU000682"/>
    </source>
</evidence>
<keyword evidence="11" id="KW-1185">Reference proteome</keyword>
<evidence type="ECO:0000256" key="3">
    <source>
        <dbReference type="ARBA" id="ARBA00023125"/>
    </source>
</evidence>
<evidence type="ECO:0000256" key="2">
    <source>
        <dbReference type="ARBA" id="ARBA00010896"/>
    </source>
</evidence>
<feature type="region of interest" description="Disordered" evidence="8">
    <location>
        <begin position="234"/>
        <end position="255"/>
    </location>
</feature>
<keyword evidence="3 6" id="KW-0238">DNA-binding</keyword>
<sequence>MGGTFNAVTRPNGLNPPSHAYSFPYNSDTLYLMPQLPQLPPPHHRNMSDPQAVAQASKQTEPKPRLAKDEVQLLENEFRRNPKPTSQRKREIAELLRVENPRINNWFQNRRAKQKQILRREADPKAAGDASPCASSSSDQQDDSMASEYYGTQNPSQTQQRASSAAFPCTEQHRHHQSGLCPPAADGSATHSASPSAEEYPSPKSLVFPPGAGHDLSSYAPVMDGFLNSHAHGSYASQASSHQNGSVDGDHASSTHDFERSLNIYVPFTTAADMEPMMAPVASYQSELLDADDLPDLSDLPDLPDLPELDKDFVLPTCESHERLSSPNSVQSPTLGIADLRFKSPPPPANIATRRNKGIPAMLNATALRGHPFGPKTGVDVGKRSDGAAAMRRIASATGLMPKRIQKTSLPSAPRSPLYFERNKEALMQSFQTAAASASASAAAAGSGPLALSHSTNVSPVMASETLASIQPGAAAATADASDDEQASSFAAGPQAFFGLEHTLSTPPGTPGVNGGLSSFLHHADHSVPMEASWAFLPQDEAQLTPSLGSFGSDDLSMLQSAPAYVVNSQPPTPSVGQTLSHSYFPVRLHGSNGGGGGSSGGVMNHTEYAFPGESYMLPAASAKSSPGRSKGKQYQFTPNVTPQDFFASEK</sequence>
<feature type="compositionally biased region" description="Polar residues" evidence="8">
    <location>
        <begin position="623"/>
        <end position="643"/>
    </location>
</feature>
<dbReference type="Proteomes" id="UP000076874">
    <property type="component" value="Unassembled WGS sequence"/>
</dbReference>
<dbReference type="PANTHER" id="PTHR24341:SF6">
    <property type="entry name" value="HOMEOBOX PROTEIN INVECTED"/>
    <property type="match status" value="1"/>
</dbReference>
<evidence type="ECO:0000259" key="9">
    <source>
        <dbReference type="PROSITE" id="PS50071"/>
    </source>
</evidence>
<feature type="region of interest" description="Disordered" evidence="8">
    <location>
        <begin position="114"/>
        <end position="209"/>
    </location>
</feature>
<name>A0A167U5M6_9HYPO</name>
<dbReference type="GO" id="GO:0016586">
    <property type="term" value="C:RSC-type complex"/>
    <property type="evidence" value="ECO:0007669"/>
    <property type="project" value="TreeGrafter"/>
</dbReference>
<dbReference type="SMART" id="SM00389">
    <property type="entry name" value="HOX"/>
    <property type="match status" value="1"/>
</dbReference>
<dbReference type="PROSITE" id="PS00027">
    <property type="entry name" value="HOMEOBOX_1"/>
    <property type="match status" value="1"/>
</dbReference>
<dbReference type="InterPro" id="IPR009057">
    <property type="entry name" value="Homeodomain-like_sf"/>
</dbReference>
<dbReference type="SUPFAM" id="SSF46689">
    <property type="entry name" value="Homeodomain-like"/>
    <property type="match status" value="1"/>
</dbReference>
<proteinExistence type="inferred from homology"/>
<dbReference type="Gene3D" id="1.10.10.60">
    <property type="entry name" value="Homeodomain-like"/>
    <property type="match status" value="1"/>
</dbReference>
<dbReference type="PROSITE" id="PS50071">
    <property type="entry name" value="HOMEOBOX_2"/>
    <property type="match status" value="1"/>
</dbReference>
<gene>
    <name evidence="10" type="ORF">SPI_05290</name>
</gene>
<evidence type="ECO:0000256" key="5">
    <source>
        <dbReference type="ARBA" id="ARBA00023242"/>
    </source>
</evidence>
<dbReference type="PANTHER" id="PTHR24341">
    <property type="entry name" value="HOMEOBOX PROTEIN ENGRAILED"/>
    <property type="match status" value="1"/>
</dbReference>
<comment type="subcellular location">
    <subcellularLocation>
        <location evidence="1 6 7">Nucleus</location>
    </subcellularLocation>
</comment>
<dbReference type="InterPro" id="IPR050720">
    <property type="entry name" value="Engrailed_Homeobox_TFs"/>
</dbReference>
<feature type="compositionally biased region" description="Polar residues" evidence="8">
    <location>
        <begin position="235"/>
        <end position="246"/>
    </location>
</feature>
<dbReference type="OrthoDB" id="6159439at2759"/>
<evidence type="ECO:0000313" key="11">
    <source>
        <dbReference type="Proteomes" id="UP000076874"/>
    </source>
</evidence>
<dbReference type="InterPro" id="IPR017970">
    <property type="entry name" value="Homeobox_CS"/>
</dbReference>
<feature type="region of interest" description="Disordered" evidence="8">
    <location>
        <begin position="1"/>
        <end position="20"/>
    </location>
</feature>
<feature type="compositionally biased region" description="Low complexity" evidence="8">
    <location>
        <begin position="192"/>
        <end position="205"/>
    </location>
</feature>
<dbReference type="GO" id="GO:0000981">
    <property type="term" value="F:DNA-binding transcription factor activity, RNA polymerase II-specific"/>
    <property type="evidence" value="ECO:0007669"/>
    <property type="project" value="InterPro"/>
</dbReference>
<protein>
    <submittedName>
        <fullName evidence="10">Homeobox transcription factor</fullName>
    </submittedName>
</protein>
<dbReference type="Pfam" id="PF00046">
    <property type="entry name" value="Homeodomain"/>
    <property type="match status" value="1"/>
</dbReference>
<organism evidence="10 11">
    <name type="scientific">Niveomyces insectorum RCEF 264</name>
    <dbReference type="NCBI Taxonomy" id="1081102"/>
    <lineage>
        <taxon>Eukaryota</taxon>
        <taxon>Fungi</taxon>
        <taxon>Dikarya</taxon>
        <taxon>Ascomycota</taxon>
        <taxon>Pezizomycotina</taxon>
        <taxon>Sordariomycetes</taxon>
        <taxon>Hypocreomycetidae</taxon>
        <taxon>Hypocreales</taxon>
        <taxon>Cordycipitaceae</taxon>
        <taxon>Niveomyces</taxon>
    </lineage>
</organism>
<keyword evidence="4 6" id="KW-0371">Homeobox</keyword>
<keyword evidence="5 6" id="KW-0539">Nucleus</keyword>
<feature type="DNA-binding region" description="Homeobox" evidence="6">
    <location>
        <begin position="59"/>
        <end position="118"/>
    </location>
</feature>
<dbReference type="GO" id="GO:0003677">
    <property type="term" value="F:DNA binding"/>
    <property type="evidence" value="ECO:0007669"/>
    <property type="project" value="UniProtKB-UniRule"/>
</dbReference>
<dbReference type="STRING" id="1081102.A0A167U5M6"/>
<comment type="similarity">
    <text evidence="2">Belongs to the engrailed homeobox family.</text>
</comment>
<evidence type="ECO:0000256" key="8">
    <source>
        <dbReference type="SAM" id="MobiDB-lite"/>
    </source>
</evidence>
<dbReference type="InterPro" id="IPR001356">
    <property type="entry name" value="HD"/>
</dbReference>
<comment type="caution">
    <text evidence="10">The sequence shown here is derived from an EMBL/GenBank/DDBJ whole genome shotgun (WGS) entry which is preliminary data.</text>
</comment>
<dbReference type="AlphaFoldDB" id="A0A167U5M6"/>
<feature type="region of interest" description="Disordered" evidence="8">
    <location>
        <begin position="35"/>
        <end position="89"/>
    </location>
</feature>
<feature type="domain" description="Homeobox" evidence="9">
    <location>
        <begin position="57"/>
        <end position="117"/>
    </location>
</feature>
<feature type="compositionally biased region" description="Polar residues" evidence="8">
    <location>
        <begin position="150"/>
        <end position="163"/>
    </location>
</feature>
<reference evidence="10 11" key="1">
    <citation type="journal article" date="2016" name="Genome Biol. Evol.">
        <title>Divergent and convergent evolution of fungal pathogenicity.</title>
        <authorList>
            <person name="Shang Y."/>
            <person name="Xiao G."/>
            <person name="Zheng P."/>
            <person name="Cen K."/>
            <person name="Zhan S."/>
            <person name="Wang C."/>
        </authorList>
    </citation>
    <scope>NUCLEOTIDE SEQUENCE [LARGE SCALE GENOMIC DNA]</scope>
    <source>
        <strain evidence="10 11">RCEF 264</strain>
    </source>
</reference>
<feature type="region of interest" description="Disordered" evidence="8">
    <location>
        <begin position="621"/>
        <end position="651"/>
    </location>
</feature>
<evidence type="ECO:0000256" key="1">
    <source>
        <dbReference type="ARBA" id="ARBA00004123"/>
    </source>
</evidence>
<evidence type="ECO:0000256" key="6">
    <source>
        <dbReference type="PROSITE-ProRule" id="PRU00108"/>
    </source>
</evidence>
<evidence type="ECO:0000256" key="4">
    <source>
        <dbReference type="ARBA" id="ARBA00023155"/>
    </source>
</evidence>
<dbReference type="EMBL" id="AZHD01000008">
    <property type="protein sequence ID" value="OAA61266.1"/>
    <property type="molecule type" value="Genomic_DNA"/>
</dbReference>
<evidence type="ECO:0000313" key="10">
    <source>
        <dbReference type="EMBL" id="OAA61266.1"/>
    </source>
</evidence>